<dbReference type="InterPro" id="IPR015940">
    <property type="entry name" value="UBA"/>
</dbReference>
<feature type="compositionally biased region" description="Polar residues" evidence="1">
    <location>
        <begin position="1"/>
        <end position="21"/>
    </location>
</feature>
<dbReference type="AlphaFoldDB" id="A0A1R1PGL4"/>
<proteinExistence type="predicted"/>
<evidence type="ECO:0000313" key="4">
    <source>
        <dbReference type="EMBL" id="OMH81610.1"/>
    </source>
</evidence>
<accession>A0A1R1PGL4</accession>
<dbReference type="SUPFAM" id="SSF46934">
    <property type="entry name" value="UBA-like"/>
    <property type="match status" value="1"/>
</dbReference>
<reference evidence="5" key="2">
    <citation type="submission" date="2017-01" db="EMBL/GenBank/DDBJ databases">
        <authorList>
            <person name="Wang Y."/>
            <person name="White M."/>
            <person name="Kvist S."/>
            <person name="Moncalvo J.-M."/>
        </authorList>
    </citation>
    <scope>NUCLEOTIDE SEQUENCE [LARGE SCALE GENOMIC DNA]</scope>
    <source>
        <strain evidence="5">COL-18-3</strain>
    </source>
</reference>
<evidence type="ECO:0000259" key="2">
    <source>
        <dbReference type="PROSITE" id="PS50030"/>
    </source>
</evidence>
<organism evidence="3 5">
    <name type="scientific">Zancudomyces culisetae</name>
    <name type="common">Gut fungus</name>
    <name type="synonym">Smittium culisetae</name>
    <dbReference type="NCBI Taxonomy" id="1213189"/>
    <lineage>
        <taxon>Eukaryota</taxon>
        <taxon>Fungi</taxon>
        <taxon>Fungi incertae sedis</taxon>
        <taxon>Zoopagomycota</taxon>
        <taxon>Kickxellomycotina</taxon>
        <taxon>Harpellomycetes</taxon>
        <taxon>Harpellales</taxon>
        <taxon>Legeriomycetaceae</taxon>
        <taxon>Zancudomyces</taxon>
    </lineage>
</organism>
<comment type="caution">
    <text evidence="3">The sequence shown here is derived from an EMBL/GenBank/DDBJ whole genome shotgun (WGS) entry which is preliminary data.</text>
</comment>
<feature type="region of interest" description="Disordered" evidence="1">
    <location>
        <begin position="1"/>
        <end position="58"/>
    </location>
</feature>
<feature type="compositionally biased region" description="Basic and acidic residues" evidence="1">
    <location>
        <begin position="46"/>
        <end position="55"/>
    </location>
</feature>
<sequence>MSISSLQSISTPQPNTPTFAQNSGSAEPGNSSSSSLKPTNFSNTDTRTESKESRFSRYQSQIQLLSEMGFPNKERNLEALEVTNGDLYLAVEYLARKP</sequence>
<dbReference type="OrthoDB" id="267397at2759"/>
<gene>
    <name evidence="4" type="ORF">AX774_g4923</name>
    <name evidence="3" type="ORF">AX774_g6582</name>
</gene>
<dbReference type="PROSITE" id="PS50030">
    <property type="entry name" value="UBA"/>
    <property type="match status" value="1"/>
</dbReference>
<feature type="compositionally biased region" description="Low complexity" evidence="1">
    <location>
        <begin position="22"/>
        <end position="35"/>
    </location>
</feature>
<dbReference type="EMBL" id="LSSK01000858">
    <property type="protein sequence ID" value="OMH81610.1"/>
    <property type="molecule type" value="Genomic_DNA"/>
</dbReference>
<reference evidence="3" key="1">
    <citation type="submission" date="2017-01" db="EMBL/GenBank/DDBJ databases">
        <authorList>
            <person name="Mah S.A."/>
            <person name="Swanson W.J."/>
            <person name="Moy G.W."/>
            <person name="Vacquier V.D."/>
        </authorList>
    </citation>
    <scope>NUCLEOTIDE SEQUENCE [LARGE SCALE GENOMIC DNA]</scope>
    <source>
        <strain evidence="3">COL-18-3</strain>
    </source>
</reference>
<feature type="domain" description="UBA" evidence="2">
    <location>
        <begin position="56"/>
        <end position="97"/>
    </location>
</feature>
<evidence type="ECO:0000313" key="5">
    <source>
        <dbReference type="Proteomes" id="UP000188320"/>
    </source>
</evidence>
<dbReference type="SMART" id="SM00165">
    <property type="entry name" value="UBA"/>
    <property type="match status" value="1"/>
</dbReference>
<evidence type="ECO:0000313" key="3">
    <source>
        <dbReference type="EMBL" id="OMH79992.1"/>
    </source>
</evidence>
<name>A0A1R1PGL4_ZANCU</name>
<dbReference type="Pfam" id="PF00627">
    <property type="entry name" value="UBA"/>
    <property type="match status" value="1"/>
</dbReference>
<dbReference type="Gene3D" id="1.10.8.10">
    <property type="entry name" value="DNA helicase RuvA subunit, C-terminal domain"/>
    <property type="match status" value="1"/>
</dbReference>
<dbReference type="Proteomes" id="UP000188320">
    <property type="component" value="Unassembled WGS sequence"/>
</dbReference>
<dbReference type="EMBL" id="LSSK01001335">
    <property type="protein sequence ID" value="OMH79992.1"/>
    <property type="molecule type" value="Genomic_DNA"/>
</dbReference>
<keyword evidence="5" id="KW-1185">Reference proteome</keyword>
<feature type="compositionally biased region" description="Polar residues" evidence="1">
    <location>
        <begin position="36"/>
        <end position="45"/>
    </location>
</feature>
<evidence type="ECO:0000256" key="1">
    <source>
        <dbReference type="SAM" id="MobiDB-lite"/>
    </source>
</evidence>
<protein>
    <submittedName>
        <fullName evidence="3">Ubiquilin-1</fullName>
    </submittedName>
</protein>
<dbReference type="InterPro" id="IPR009060">
    <property type="entry name" value="UBA-like_sf"/>
</dbReference>